<dbReference type="InterPro" id="IPR017941">
    <property type="entry name" value="Rieske_2Fe-2S"/>
</dbReference>
<sequence length="169" mass="16538">MSSSEPGTGTDHEPGTAAVSGQQTGQAPRAGRRAVLCGAALAALGLTAAACGGSEGSGQDGGSPGPDEPVELGAADAVPVGGAKIYPKQRVLVSRPADGEFKCFSAVCTHQGGMLDSVEKGEAVCPLHGSRFEAATGKVAQGPATKPLPEVPVKVRNGKLVAGGGPLKG</sequence>
<dbReference type="InterPro" id="IPR005805">
    <property type="entry name" value="Rieske_Fe-S_prot_C"/>
</dbReference>
<name>A0A4Y3R4D2_STRCI</name>
<dbReference type="PANTHER" id="PTHR10134">
    <property type="entry name" value="CYTOCHROME B-C1 COMPLEX SUBUNIT RIESKE, MITOCHONDRIAL"/>
    <property type="match status" value="1"/>
</dbReference>
<evidence type="ECO:0000259" key="11">
    <source>
        <dbReference type="PROSITE" id="PS51296"/>
    </source>
</evidence>
<evidence type="ECO:0000256" key="3">
    <source>
        <dbReference type="ARBA" id="ARBA00022714"/>
    </source>
</evidence>
<dbReference type="GO" id="GO:0016705">
    <property type="term" value="F:oxidoreductase activity, acting on paired donors, with incorporation or reduction of molecular oxygen"/>
    <property type="evidence" value="ECO:0007669"/>
    <property type="project" value="UniProtKB-ARBA"/>
</dbReference>
<dbReference type="PROSITE" id="PS51296">
    <property type="entry name" value="RIESKE"/>
    <property type="match status" value="1"/>
</dbReference>
<comment type="cofactor">
    <cofactor evidence="9">
        <name>[2Fe-2S] cluster</name>
        <dbReference type="ChEBI" id="CHEBI:190135"/>
    </cofactor>
</comment>
<protein>
    <recommendedName>
        <fullName evidence="2">Cytochrome bc1 complex Rieske iron-sulfur subunit</fullName>
    </recommendedName>
    <alternativeName>
        <fullName evidence="8">Cytochrome bc1 reductase complex subunit QcrA</fullName>
    </alternativeName>
</protein>
<comment type="caution">
    <text evidence="12">The sequence shown here is derived from an EMBL/GenBank/DDBJ whole genome shotgun (WGS) entry which is preliminary data.</text>
</comment>
<dbReference type="Proteomes" id="UP000319210">
    <property type="component" value="Unassembled WGS sequence"/>
</dbReference>
<proteinExistence type="predicted"/>
<feature type="domain" description="Rieske" evidence="11">
    <location>
        <begin position="69"/>
        <end position="162"/>
    </location>
</feature>
<keyword evidence="3" id="KW-0001">2Fe-2S</keyword>
<dbReference type="GO" id="GO:0004497">
    <property type="term" value="F:monooxygenase activity"/>
    <property type="evidence" value="ECO:0007669"/>
    <property type="project" value="UniProtKB-ARBA"/>
</dbReference>
<keyword evidence="13" id="KW-1185">Reference proteome</keyword>
<dbReference type="EMBL" id="BJMM01000023">
    <property type="protein sequence ID" value="GEB51737.1"/>
    <property type="molecule type" value="Genomic_DNA"/>
</dbReference>
<organism evidence="12 13">
    <name type="scientific">Streptomyces cacaoi</name>
    <dbReference type="NCBI Taxonomy" id="1898"/>
    <lineage>
        <taxon>Bacteria</taxon>
        <taxon>Bacillati</taxon>
        <taxon>Actinomycetota</taxon>
        <taxon>Actinomycetes</taxon>
        <taxon>Kitasatosporales</taxon>
        <taxon>Streptomycetaceae</taxon>
        <taxon>Streptomyces</taxon>
    </lineage>
</organism>
<feature type="region of interest" description="Disordered" evidence="10">
    <location>
        <begin position="53"/>
        <end position="73"/>
    </location>
</feature>
<comment type="function">
    <text evidence="1">Iron-sulfur subunit of the cytochrome bc1 complex, an essential component of the respiratory electron transport chain required for ATP synthesis. The bc1 complex catalyzes the oxidation of menaquinol and the reduction of cytochrome c in the respiratory chain. The bc1 complex operates through a Q-cycle mechanism that couples electron transfer to generation of the proton gradient that drives ATP synthesis.</text>
</comment>
<dbReference type="AlphaFoldDB" id="A0A4Y3R4D2"/>
<evidence type="ECO:0000256" key="6">
    <source>
        <dbReference type="ARBA" id="ARBA00023014"/>
    </source>
</evidence>
<keyword evidence="5" id="KW-0408">Iron</keyword>
<dbReference type="GO" id="GO:0046872">
    <property type="term" value="F:metal ion binding"/>
    <property type="evidence" value="ECO:0007669"/>
    <property type="project" value="UniProtKB-KW"/>
</dbReference>
<evidence type="ECO:0000256" key="5">
    <source>
        <dbReference type="ARBA" id="ARBA00023004"/>
    </source>
</evidence>
<evidence type="ECO:0000256" key="9">
    <source>
        <dbReference type="ARBA" id="ARBA00034078"/>
    </source>
</evidence>
<accession>A0A4Y3R4D2</accession>
<feature type="compositionally biased region" description="Gly residues" evidence="10">
    <location>
        <begin position="53"/>
        <end position="64"/>
    </location>
</feature>
<dbReference type="SUPFAM" id="SSF50022">
    <property type="entry name" value="ISP domain"/>
    <property type="match status" value="1"/>
</dbReference>
<keyword evidence="6" id="KW-0411">Iron-sulfur</keyword>
<dbReference type="CDD" id="cd03467">
    <property type="entry name" value="Rieske"/>
    <property type="match status" value="1"/>
</dbReference>
<feature type="region of interest" description="Disordered" evidence="10">
    <location>
        <begin position="1"/>
        <end position="30"/>
    </location>
</feature>
<evidence type="ECO:0000313" key="13">
    <source>
        <dbReference type="Proteomes" id="UP000319210"/>
    </source>
</evidence>
<keyword evidence="4" id="KW-0479">Metal-binding</keyword>
<evidence type="ECO:0000256" key="1">
    <source>
        <dbReference type="ARBA" id="ARBA00002494"/>
    </source>
</evidence>
<dbReference type="InterPro" id="IPR036922">
    <property type="entry name" value="Rieske_2Fe-2S_sf"/>
</dbReference>
<dbReference type="PRINTS" id="PR00162">
    <property type="entry name" value="RIESKE"/>
</dbReference>
<reference evidence="12 13" key="1">
    <citation type="submission" date="2019-06" db="EMBL/GenBank/DDBJ databases">
        <title>Whole genome shotgun sequence of Streptomyces cacaoi subsp. cacaoi NBRC 12748.</title>
        <authorList>
            <person name="Hosoyama A."/>
            <person name="Uohara A."/>
            <person name="Ohji S."/>
            <person name="Ichikawa N."/>
        </authorList>
    </citation>
    <scope>NUCLEOTIDE SEQUENCE [LARGE SCALE GENOMIC DNA]</scope>
    <source>
        <strain evidence="12 13">NBRC 12748</strain>
    </source>
</reference>
<dbReference type="Pfam" id="PF00355">
    <property type="entry name" value="Rieske"/>
    <property type="match status" value="1"/>
</dbReference>
<evidence type="ECO:0000256" key="7">
    <source>
        <dbReference type="ARBA" id="ARBA00023157"/>
    </source>
</evidence>
<dbReference type="GO" id="GO:0016020">
    <property type="term" value="C:membrane"/>
    <property type="evidence" value="ECO:0007669"/>
    <property type="project" value="InterPro"/>
</dbReference>
<evidence type="ECO:0000256" key="4">
    <source>
        <dbReference type="ARBA" id="ARBA00022723"/>
    </source>
</evidence>
<evidence type="ECO:0000256" key="2">
    <source>
        <dbReference type="ARBA" id="ARBA00015816"/>
    </source>
</evidence>
<dbReference type="InterPro" id="IPR014349">
    <property type="entry name" value="Rieske_Fe-S_prot"/>
</dbReference>
<evidence type="ECO:0000256" key="8">
    <source>
        <dbReference type="ARBA" id="ARBA00029586"/>
    </source>
</evidence>
<evidence type="ECO:0000256" key="10">
    <source>
        <dbReference type="SAM" id="MobiDB-lite"/>
    </source>
</evidence>
<keyword evidence="7" id="KW-1015">Disulfide bond</keyword>
<dbReference type="GO" id="GO:0051537">
    <property type="term" value="F:2 iron, 2 sulfur cluster binding"/>
    <property type="evidence" value="ECO:0007669"/>
    <property type="project" value="UniProtKB-KW"/>
</dbReference>
<evidence type="ECO:0000313" key="12">
    <source>
        <dbReference type="EMBL" id="GEB51737.1"/>
    </source>
</evidence>
<gene>
    <name evidence="12" type="ORF">SCA03_42880</name>
</gene>
<dbReference type="Gene3D" id="2.102.10.10">
    <property type="entry name" value="Rieske [2Fe-2S] iron-sulphur domain"/>
    <property type="match status" value="1"/>
</dbReference>